<keyword evidence="4 6" id="KW-0472">Membrane</keyword>
<gene>
    <name evidence="8" type="ORF">BSAE_0570</name>
</gene>
<dbReference type="InterPro" id="IPR036259">
    <property type="entry name" value="MFS_trans_sf"/>
</dbReference>
<feature type="transmembrane region" description="Helical" evidence="6">
    <location>
        <begin position="378"/>
        <end position="400"/>
    </location>
</feature>
<sequence>MSLNAETPAATIGDDIAPDTGRPMPTNHKIRFAAGLILFNILWMTAGTAASQVLLPNRFTTLDIGKPEAVLATMNSVSIIFALIANVVFGAISDSTRSRFGKRTPWIPLGGIIAAIAYYLTSIATTLVGIVAWWSVLQIGLNMMIAPCVAILSDRVPQKIRGTLSAFYGVGQILGQSLGALIGAQFVSNERAGFLLGTVIWVLSGVLTVIVIPREKSSLDDNAEPFNVRKIVMQFRPPMRNARDFYLALIGRMCLIFGYNMVMAYQLYVCMNHIGLDNQHAADVVAQMATITMVVSLFTSLASGPISDKLGRRKLPIAVASVIIALGFAVPWLSPTSTSMLVMAGVVGLGYGIYMAVDQALNVDVLPDPDEAGKDLGILNLANTLGQVVAPIITSALVIATGSYAAIFPVAIAAVLVGAVVIMFIRKTK</sequence>
<feature type="transmembrane region" description="Helical" evidence="6">
    <location>
        <begin position="104"/>
        <end position="124"/>
    </location>
</feature>
<dbReference type="EMBL" id="JGZM01000001">
    <property type="protein sequence ID" value="KFI89107.1"/>
    <property type="molecule type" value="Genomic_DNA"/>
</dbReference>
<evidence type="ECO:0000256" key="5">
    <source>
        <dbReference type="SAM" id="MobiDB-lite"/>
    </source>
</evidence>
<feature type="transmembrane region" description="Helical" evidence="6">
    <location>
        <begin position="32"/>
        <end position="50"/>
    </location>
</feature>
<reference evidence="8 9" key="1">
    <citation type="submission" date="2014-03" db="EMBL/GenBank/DDBJ databases">
        <title>Genomics of Bifidobacteria.</title>
        <authorList>
            <person name="Ventura M."/>
            <person name="Milani C."/>
            <person name="Lugli G.A."/>
        </authorList>
    </citation>
    <scope>NUCLEOTIDE SEQUENCE [LARGE SCALE GENOMIC DNA]</scope>
    <source>
        <strain evidence="8 9">LMG 14934</strain>
    </source>
</reference>
<dbReference type="AlphaFoldDB" id="A0A087D0Q7"/>
<dbReference type="PROSITE" id="PS50850">
    <property type="entry name" value="MFS"/>
    <property type="match status" value="1"/>
</dbReference>
<feature type="transmembrane region" description="Helical" evidence="6">
    <location>
        <begin position="130"/>
        <end position="152"/>
    </location>
</feature>
<proteinExistence type="predicted"/>
<evidence type="ECO:0000256" key="2">
    <source>
        <dbReference type="ARBA" id="ARBA00022692"/>
    </source>
</evidence>
<dbReference type="InterPro" id="IPR020846">
    <property type="entry name" value="MFS_dom"/>
</dbReference>
<dbReference type="PROSITE" id="PS00216">
    <property type="entry name" value="SUGAR_TRANSPORT_1"/>
    <property type="match status" value="1"/>
</dbReference>
<comment type="caution">
    <text evidence="8">The sequence shown here is derived from an EMBL/GenBank/DDBJ whole genome shotgun (WGS) entry which is preliminary data.</text>
</comment>
<accession>A0A087D0Q7</accession>
<dbReference type="InterPro" id="IPR005829">
    <property type="entry name" value="Sugar_transporter_CS"/>
</dbReference>
<dbReference type="GO" id="GO:0022857">
    <property type="term" value="F:transmembrane transporter activity"/>
    <property type="evidence" value="ECO:0007669"/>
    <property type="project" value="InterPro"/>
</dbReference>
<feature type="domain" description="Major facilitator superfamily (MFS) profile" evidence="7">
    <location>
        <begin position="33"/>
        <end position="429"/>
    </location>
</feature>
<evidence type="ECO:0000256" key="3">
    <source>
        <dbReference type="ARBA" id="ARBA00022989"/>
    </source>
</evidence>
<evidence type="ECO:0000259" key="7">
    <source>
        <dbReference type="PROSITE" id="PS50850"/>
    </source>
</evidence>
<feature type="transmembrane region" description="Helical" evidence="6">
    <location>
        <begin position="164"/>
        <end position="186"/>
    </location>
</feature>
<organism evidence="8 9">
    <name type="scientific">Bifidobacterium pullorum subsp. saeculare DSM 6531 = LMG 14934</name>
    <dbReference type="NCBI Taxonomy" id="1437611"/>
    <lineage>
        <taxon>Bacteria</taxon>
        <taxon>Bacillati</taxon>
        <taxon>Actinomycetota</taxon>
        <taxon>Actinomycetes</taxon>
        <taxon>Bifidobacteriales</taxon>
        <taxon>Bifidobacteriaceae</taxon>
        <taxon>Bifidobacterium</taxon>
    </lineage>
</organism>
<dbReference type="Proteomes" id="UP000029040">
    <property type="component" value="Unassembled WGS sequence"/>
</dbReference>
<evidence type="ECO:0000256" key="4">
    <source>
        <dbReference type="ARBA" id="ARBA00023136"/>
    </source>
</evidence>
<feature type="transmembrane region" description="Helical" evidence="6">
    <location>
        <begin position="70"/>
        <end position="92"/>
    </location>
</feature>
<feature type="transmembrane region" description="Helical" evidence="6">
    <location>
        <begin position="315"/>
        <end position="334"/>
    </location>
</feature>
<feature type="transmembrane region" description="Helical" evidence="6">
    <location>
        <begin position="245"/>
        <end position="265"/>
    </location>
</feature>
<dbReference type="RefSeq" id="WP_033509623.1">
    <property type="nucleotide sequence ID" value="NZ_JDTM01000007.1"/>
</dbReference>
<feature type="transmembrane region" description="Helical" evidence="6">
    <location>
        <begin position="192"/>
        <end position="212"/>
    </location>
</feature>
<feature type="transmembrane region" description="Helical" evidence="6">
    <location>
        <begin position="285"/>
        <end position="303"/>
    </location>
</feature>
<dbReference type="PANTHER" id="PTHR23528:SF1">
    <property type="entry name" value="MAJOR FACILITATOR SUPERFAMILY (MFS) PROFILE DOMAIN-CONTAINING PROTEIN"/>
    <property type="match status" value="1"/>
</dbReference>
<dbReference type="Pfam" id="PF07690">
    <property type="entry name" value="MFS_1"/>
    <property type="match status" value="1"/>
</dbReference>
<name>A0A087D0Q7_9BIFI</name>
<evidence type="ECO:0000313" key="8">
    <source>
        <dbReference type="EMBL" id="KFI89107.1"/>
    </source>
</evidence>
<evidence type="ECO:0000256" key="6">
    <source>
        <dbReference type="SAM" id="Phobius"/>
    </source>
</evidence>
<evidence type="ECO:0000256" key="1">
    <source>
        <dbReference type="ARBA" id="ARBA00004651"/>
    </source>
</evidence>
<feature type="transmembrane region" description="Helical" evidence="6">
    <location>
        <begin position="406"/>
        <end position="425"/>
    </location>
</feature>
<comment type="subcellular location">
    <subcellularLocation>
        <location evidence="1">Cell membrane</location>
        <topology evidence="1">Multi-pass membrane protein</topology>
    </subcellularLocation>
</comment>
<keyword evidence="3 6" id="KW-1133">Transmembrane helix</keyword>
<evidence type="ECO:0000313" key="9">
    <source>
        <dbReference type="Proteomes" id="UP000029040"/>
    </source>
</evidence>
<feature type="transmembrane region" description="Helical" evidence="6">
    <location>
        <begin position="340"/>
        <end position="357"/>
    </location>
</feature>
<keyword evidence="2 6" id="KW-0812">Transmembrane</keyword>
<dbReference type="SUPFAM" id="SSF103473">
    <property type="entry name" value="MFS general substrate transporter"/>
    <property type="match status" value="1"/>
</dbReference>
<dbReference type="GO" id="GO:0005886">
    <property type="term" value="C:plasma membrane"/>
    <property type="evidence" value="ECO:0007669"/>
    <property type="project" value="UniProtKB-SubCell"/>
</dbReference>
<protein>
    <submittedName>
        <fullName evidence="8">MFS-type transporter</fullName>
    </submittedName>
</protein>
<dbReference type="Gene3D" id="1.20.1250.20">
    <property type="entry name" value="MFS general substrate transporter like domains"/>
    <property type="match status" value="2"/>
</dbReference>
<feature type="region of interest" description="Disordered" evidence="5">
    <location>
        <begin position="1"/>
        <end position="21"/>
    </location>
</feature>
<dbReference type="PANTHER" id="PTHR23528">
    <property type="match status" value="1"/>
</dbReference>
<dbReference type="InterPro" id="IPR011701">
    <property type="entry name" value="MFS"/>
</dbReference>